<dbReference type="InParanoid" id="E4WTH3"/>
<proteinExistence type="predicted"/>
<accession>E4WTH3</accession>
<dbReference type="AlphaFoldDB" id="E4WTH3"/>
<dbReference type="OrthoDB" id="10554891at2759"/>
<evidence type="ECO:0000313" key="2">
    <source>
        <dbReference type="Proteomes" id="UP000001307"/>
    </source>
</evidence>
<dbReference type="Proteomes" id="UP000001307">
    <property type="component" value="Unassembled WGS sequence"/>
</dbReference>
<gene>
    <name evidence="1" type="ORF">GSOID_T00006136001</name>
</gene>
<sequence>MADEDFGEEAVEDVVDLIDDLLVAANVTEVSKSVGKAKKNFQKLVKKILQHNEKLASKDGCTFEAPSVMPSTEGCDGLLTSEMNLESWARAFGKHCKKENNKFVDRLIKKYLTKGMNTVAEAVGC</sequence>
<organism evidence="1">
    <name type="scientific">Oikopleura dioica</name>
    <name type="common">Tunicate</name>
    <dbReference type="NCBI Taxonomy" id="34765"/>
    <lineage>
        <taxon>Eukaryota</taxon>
        <taxon>Metazoa</taxon>
        <taxon>Chordata</taxon>
        <taxon>Tunicata</taxon>
        <taxon>Appendicularia</taxon>
        <taxon>Copelata</taxon>
        <taxon>Oikopleuridae</taxon>
        <taxon>Oikopleura</taxon>
    </lineage>
</organism>
<reference evidence="1" key="1">
    <citation type="journal article" date="2010" name="Science">
        <title>Plasticity of animal genome architecture unmasked by rapid evolution of a pelagic tunicate.</title>
        <authorList>
            <person name="Denoeud F."/>
            <person name="Henriet S."/>
            <person name="Mungpakdee S."/>
            <person name="Aury J.M."/>
            <person name="Da Silva C."/>
            <person name="Brinkmann H."/>
            <person name="Mikhaleva J."/>
            <person name="Olsen L.C."/>
            <person name="Jubin C."/>
            <person name="Canestro C."/>
            <person name="Bouquet J.M."/>
            <person name="Danks G."/>
            <person name="Poulain J."/>
            <person name="Campsteijn C."/>
            <person name="Adamski M."/>
            <person name="Cross I."/>
            <person name="Yadetie F."/>
            <person name="Muffato M."/>
            <person name="Louis A."/>
            <person name="Butcher S."/>
            <person name="Tsagkogeorga G."/>
            <person name="Konrad A."/>
            <person name="Singh S."/>
            <person name="Jensen M.F."/>
            <person name="Cong E.H."/>
            <person name="Eikeseth-Otteraa H."/>
            <person name="Noel B."/>
            <person name="Anthouard V."/>
            <person name="Porcel B.M."/>
            <person name="Kachouri-Lafond R."/>
            <person name="Nishino A."/>
            <person name="Ugolini M."/>
            <person name="Chourrout P."/>
            <person name="Nishida H."/>
            <person name="Aasland R."/>
            <person name="Huzurbazar S."/>
            <person name="Westhof E."/>
            <person name="Delsuc F."/>
            <person name="Lehrach H."/>
            <person name="Reinhardt R."/>
            <person name="Weissenbach J."/>
            <person name="Roy S.W."/>
            <person name="Artiguenave F."/>
            <person name="Postlethwait J.H."/>
            <person name="Manak J.R."/>
            <person name="Thompson E.M."/>
            <person name="Jaillon O."/>
            <person name="Du Pasquier L."/>
            <person name="Boudinot P."/>
            <person name="Liberles D.A."/>
            <person name="Volff J.N."/>
            <person name="Philippe H."/>
            <person name="Lenhard B."/>
            <person name="Roest Crollius H."/>
            <person name="Wincker P."/>
            <person name="Chourrout D."/>
        </authorList>
    </citation>
    <scope>NUCLEOTIDE SEQUENCE [LARGE SCALE GENOMIC DNA]</scope>
</reference>
<evidence type="ECO:0000313" key="1">
    <source>
        <dbReference type="EMBL" id="CBY07053.1"/>
    </source>
</evidence>
<keyword evidence="2" id="KW-1185">Reference proteome</keyword>
<protein>
    <submittedName>
        <fullName evidence="1">Uncharacterized protein</fullName>
    </submittedName>
</protein>
<name>E4WTH3_OIKDI</name>
<dbReference type="EMBL" id="FN653016">
    <property type="protein sequence ID" value="CBY07053.1"/>
    <property type="molecule type" value="Genomic_DNA"/>
</dbReference>